<dbReference type="RefSeq" id="XP_018806917.1">
    <property type="nucleotide sequence ID" value="XM_018951372.2"/>
</dbReference>
<dbReference type="GO" id="GO:0009733">
    <property type="term" value="P:response to auxin"/>
    <property type="evidence" value="ECO:0007669"/>
    <property type="project" value="InterPro"/>
</dbReference>
<evidence type="ECO:0000256" key="1">
    <source>
        <dbReference type="ARBA" id="ARBA00006974"/>
    </source>
</evidence>
<dbReference type="FunCoup" id="A0A2I4DIE9">
    <property type="interactions" value="54"/>
</dbReference>
<protein>
    <submittedName>
        <fullName evidence="3">Uncharacterized protein LOC108980445</fullName>
    </submittedName>
</protein>
<proteinExistence type="inferred from homology"/>
<dbReference type="InterPro" id="IPR003676">
    <property type="entry name" value="SAUR_fam"/>
</dbReference>
<accession>A0A2I4DIE9</accession>
<dbReference type="STRING" id="51240.A0A2I4DIE9"/>
<evidence type="ECO:0000313" key="3">
    <source>
        <dbReference type="RefSeq" id="XP_018806917.1"/>
    </source>
</evidence>
<dbReference type="Gramene" id="Jr09_07410_p1">
    <property type="protein sequence ID" value="cds.Jr09_07410_p1"/>
    <property type="gene ID" value="Jr09_07410"/>
</dbReference>
<comment type="similarity">
    <text evidence="1">Belongs to the ARG7 family.</text>
</comment>
<reference evidence="3" key="1">
    <citation type="submission" date="2025-08" db="UniProtKB">
        <authorList>
            <consortium name="RefSeq"/>
        </authorList>
    </citation>
    <scope>IDENTIFICATION</scope>
    <source>
        <tissue evidence="3">Leaves</tissue>
    </source>
</reference>
<organism evidence="2 3">
    <name type="scientific">Juglans regia</name>
    <name type="common">English walnut</name>
    <dbReference type="NCBI Taxonomy" id="51240"/>
    <lineage>
        <taxon>Eukaryota</taxon>
        <taxon>Viridiplantae</taxon>
        <taxon>Streptophyta</taxon>
        <taxon>Embryophyta</taxon>
        <taxon>Tracheophyta</taxon>
        <taxon>Spermatophyta</taxon>
        <taxon>Magnoliopsida</taxon>
        <taxon>eudicotyledons</taxon>
        <taxon>Gunneridae</taxon>
        <taxon>Pentapetalae</taxon>
        <taxon>rosids</taxon>
        <taxon>fabids</taxon>
        <taxon>Fagales</taxon>
        <taxon>Juglandaceae</taxon>
        <taxon>Juglans</taxon>
    </lineage>
</organism>
<gene>
    <name evidence="3" type="primary">LOC108980445</name>
</gene>
<dbReference type="PANTHER" id="PTHR35296:SF3">
    <property type="entry name" value="EXPRESSED PROTEIN"/>
    <property type="match status" value="1"/>
</dbReference>
<dbReference type="PANTHER" id="PTHR35296">
    <property type="entry name" value="EXPRESSED PROTEIN"/>
    <property type="match status" value="1"/>
</dbReference>
<keyword evidence="2" id="KW-1185">Reference proteome</keyword>
<dbReference type="KEGG" id="jre:108980445"/>
<dbReference type="Proteomes" id="UP000235220">
    <property type="component" value="Chromosome 9"/>
</dbReference>
<dbReference type="GeneID" id="108980445"/>
<name>A0A2I4DIE9_JUGRE</name>
<dbReference type="AlphaFoldDB" id="A0A2I4DIE9"/>
<sequence>MGCLVLPVTILRKCYSGSRPGYRPLTEDGFGEPGRLVTVVAGKEKREFLVDSFVLEENPFRVLIEKKMKKNEKEDIHLKSRKKGVIFVDVDAILFEHLLWLMRNDCSSLLQLNLEEIIDFYAQDY</sequence>
<evidence type="ECO:0000313" key="2">
    <source>
        <dbReference type="Proteomes" id="UP000235220"/>
    </source>
</evidence>
<dbReference type="OrthoDB" id="1052757at2759"/>